<keyword evidence="3 7" id="KW-0479">Metal-binding</keyword>
<keyword evidence="4" id="KW-0560">Oxidoreductase</keyword>
<dbReference type="CDD" id="cd11041">
    <property type="entry name" value="CYP503A1-like"/>
    <property type="match status" value="1"/>
</dbReference>
<dbReference type="PANTHER" id="PTHR46206:SF6">
    <property type="entry name" value="CYTOCHROME P450 MONOOXYGENASE AN1598-RELATED"/>
    <property type="match status" value="1"/>
</dbReference>
<dbReference type="AlphaFoldDB" id="A0A8H8S8V2"/>
<comment type="cofactor">
    <cofactor evidence="1 7">
        <name>heme</name>
        <dbReference type="ChEBI" id="CHEBI:30413"/>
    </cofactor>
</comment>
<dbReference type="GO" id="GO:0016705">
    <property type="term" value="F:oxidoreductase activity, acting on paired donors, with incorporation or reduction of molecular oxygen"/>
    <property type="evidence" value="ECO:0007669"/>
    <property type="project" value="InterPro"/>
</dbReference>
<evidence type="ECO:0000313" key="9">
    <source>
        <dbReference type="Proteomes" id="UP000443090"/>
    </source>
</evidence>
<proteinExistence type="inferred from homology"/>
<comment type="caution">
    <text evidence="8">The sequence shown here is derived from an EMBL/GenBank/DDBJ whole genome shotgun (WGS) entry which is preliminary data.</text>
</comment>
<dbReference type="InterPro" id="IPR036396">
    <property type="entry name" value="Cyt_P450_sf"/>
</dbReference>
<name>A0A8H8S8V2_9HELO</name>
<reference evidence="8 9" key="1">
    <citation type="submission" date="2018-05" db="EMBL/GenBank/DDBJ databases">
        <title>Genome sequencing and assembly of the regulated plant pathogen Lachnellula willkommii and related sister species for the development of diagnostic species identification markers.</title>
        <authorList>
            <person name="Giroux E."/>
            <person name="Bilodeau G."/>
        </authorList>
    </citation>
    <scope>NUCLEOTIDE SEQUENCE [LARGE SCALE GENOMIC DNA]</scope>
    <source>
        <strain evidence="8 9">CBS 160.35</strain>
    </source>
</reference>
<evidence type="ECO:0000256" key="5">
    <source>
        <dbReference type="ARBA" id="ARBA00023004"/>
    </source>
</evidence>
<keyword evidence="9" id="KW-1185">Reference proteome</keyword>
<dbReference type="Pfam" id="PF00067">
    <property type="entry name" value="p450"/>
    <property type="match status" value="1"/>
</dbReference>
<dbReference type="GO" id="GO:0005506">
    <property type="term" value="F:iron ion binding"/>
    <property type="evidence" value="ECO:0007669"/>
    <property type="project" value="InterPro"/>
</dbReference>
<dbReference type="PRINTS" id="PR00465">
    <property type="entry name" value="EP450IV"/>
</dbReference>
<evidence type="ECO:0000313" key="8">
    <source>
        <dbReference type="EMBL" id="TVY49722.1"/>
    </source>
</evidence>
<dbReference type="PANTHER" id="PTHR46206">
    <property type="entry name" value="CYTOCHROME P450"/>
    <property type="match status" value="1"/>
</dbReference>
<evidence type="ECO:0000256" key="2">
    <source>
        <dbReference type="ARBA" id="ARBA00010617"/>
    </source>
</evidence>
<evidence type="ECO:0000256" key="6">
    <source>
        <dbReference type="ARBA" id="ARBA00023033"/>
    </source>
</evidence>
<dbReference type="InterPro" id="IPR002403">
    <property type="entry name" value="Cyt_P450_E_grp-IV"/>
</dbReference>
<dbReference type="OrthoDB" id="1844152at2759"/>
<keyword evidence="5 7" id="KW-0408">Iron</keyword>
<dbReference type="InterPro" id="IPR001128">
    <property type="entry name" value="Cyt_P450"/>
</dbReference>
<organism evidence="8 9">
    <name type="scientific">Lachnellula occidentalis</name>
    <dbReference type="NCBI Taxonomy" id="215460"/>
    <lineage>
        <taxon>Eukaryota</taxon>
        <taxon>Fungi</taxon>
        <taxon>Dikarya</taxon>
        <taxon>Ascomycota</taxon>
        <taxon>Pezizomycotina</taxon>
        <taxon>Leotiomycetes</taxon>
        <taxon>Helotiales</taxon>
        <taxon>Lachnaceae</taxon>
        <taxon>Lachnellula</taxon>
    </lineage>
</organism>
<sequence>MDRSRRPPRPLRHEIQDVLGDGQDVTKVSLSRLQKMDSFIKESQRLNTIALATSRRVTTQDIHLSGGHIIPSGTQTSLPAFDQLNDVPNPDVFDGFRYYRMRKESPENENKYQYVESGKKNLYWGYGRHACCGRFFASDEIKCLLVCVLRGYDLKLPEGMGRPENWLLDWKIIPNIDAIIMMRKAA</sequence>
<dbReference type="EMBL" id="QGMI01000007">
    <property type="protein sequence ID" value="TVY49722.1"/>
    <property type="molecule type" value="Genomic_DNA"/>
</dbReference>
<feature type="binding site" description="axial binding residue" evidence="7">
    <location>
        <position position="131"/>
    </location>
    <ligand>
        <name>heme</name>
        <dbReference type="ChEBI" id="CHEBI:30413"/>
    </ligand>
    <ligandPart>
        <name>Fe</name>
        <dbReference type="ChEBI" id="CHEBI:18248"/>
    </ligandPart>
</feature>
<comment type="similarity">
    <text evidence="2">Belongs to the cytochrome P450 family.</text>
</comment>
<evidence type="ECO:0000256" key="4">
    <source>
        <dbReference type="ARBA" id="ARBA00023002"/>
    </source>
</evidence>
<keyword evidence="6 8" id="KW-0503">Monooxygenase</keyword>
<keyword evidence="7" id="KW-0349">Heme</keyword>
<dbReference type="GO" id="GO:0004497">
    <property type="term" value="F:monooxygenase activity"/>
    <property type="evidence" value="ECO:0007669"/>
    <property type="project" value="UniProtKB-KW"/>
</dbReference>
<evidence type="ECO:0000256" key="3">
    <source>
        <dbReference type="ARBA" id="ARBA00022723"/>
    </source>
</evidence>
<dbReference type="SUPFAM" id="SSF48264">
    <property type="entry name" value="Cytochrome P450"/>
    <property type="match status" value="1"/>
</dbReference>
<dbReference type="GO" id="GO:0020037">
    <property type="term" value="F:heme binding"/>
    <property type="evidence" value="ECO:0007669"/>
    <property type="project" value="InterPro"/>
</dbReference>
<dbReference type="Gene3D" id="1.10.630.10">
    <property type="entry name" value="Cytochrome P450"/>
    <property type="match status" value="1"/>
</dbReference>
<dbReference type="Proteomes" id="UP000443090">
    <property type="component" value="Unassembled WGS sequence"/>
</dbReference>
<accession>A0A8H8S8V2</accession>
<evidence type="ECO:0000256" key="7">
    <source>
        <dbReference type="PIRSR" id="PIRSR602403-1"/>
    </source>
</evidence>
<gene>
    <name evidence="8" type="primary">PbP450-2</name>
    <name evidence="8" type="ORF">LOCC1_G000228</name>
</gene>
<evidence type="ECO:0000256" key="1">
    <source>
        <dbReference type="ARBA" id="ARBA00001971"/>
    </source>
</evidence>
<protein>
    <submittedName>
        <fullName evidence="8">Cytochrome P450 monooxygenase</fullName>
    </submittedName>
</protein>